<evidence type="ECO:0000256" key="1">
    <source>
        <dbReference type="SAM" id="MobiDB-lite"/>
    </source>
</evidence>
<comment type="caution">
    <text evidence="2">The sequence shown here is derived from an EMBL/GenBank/DDBJ whole genome shotgun (WGS) entry which is preliminary data.</text>
</comment>
<reference evidence="3" key="1">
    <citation type="journal article" date="2019" name="Int. J. Syst. Evol. Microbiol.">
        <title>The Global Catalogue of Microorganisms (GCM) 10K type strain sequencing project: providing services to taxonomists for standard genome sequencing and annotation.</title>
        <authorList>
            <consortium name="The Broad Institute Genomics Platform"/>
            <consortium name="The Broad Institute Genome Sequencing Center for Infectious Disease"/>
            <person name="Wu L."/>
            <person name="Ma J."/>
        </authorList>
    </citation>
    <scope>NUCLEOTIDE SEQUENCE [LARGE SCALE GENOMIC DNA]</scope>
    <source>
        <strain evidence="3">JCM 4737</strain>
    </source>
</reference>
<evidence type="ECO:0000313" key="3">
    <source>
        <dbReference type="Proteomes" id="UP000599437"/>
    </source>
</evidence>
<protein>
    <submittedName>
        <fullName evidence="2">Uncharacterized protein</fullName>
    </submittedName>
</protein>
<dbReference type="InterPro" id="IPR015421">
    <property type="entry name" value="PyrdxlP-dep_Trfase_major"/>
</dbReference>
<dbReference type="Proteomes" id="UP000599437">
    <property type="component" value="Unassembled WGS sequence"/>
</dbReference>
<accession>A0ABQ3DHJ7</accession>
<dbReference type="EMBL" id="BMVO01000004">
    <property type="protein sequence ID" value="GHA96093.1"/>
    <property type="molecule type" value="Genomic_DNA"/>
</dbReference>
<gene>
    <name evidence="2" type="ORF">GCM10010346_18480</name>
</gene>
<proteinExistence type="predicted"/>
<feature type="region of interest" description="Disordered" evidence="1">
    <location>
        <begin position="1"/>
        <end position="36"/>
    </location>
</feature>
<evidence type="ECO:0000313" key="2">
    <source>
        <dbReference type="EMBL" id="GHA96093.1"/>
    </source>
</evidence>
<name>A0ABQ3DHJ7_9ACTN</name>
<sequence length="87" mass="9522">MDHSHDPCSTRWPRTTLRSRLLSPRPATRQGRGTDPRVRAVLGDAVFRSDVLATSGLDDRTSSRGVLAKAQELMADAVGAEHTFFST</sequence>
<keyword evidence="3" id="KW-1185">Reference proteome</keyword>
<dbReference type="Gene3D" id="3.40.640.10">
    <property type="entry name" value="Type I PLP-dependent aspartate aminotransferase-like (Major domain)"/>
    <property type="match status" value="1"/>
</dbReference>
<organism evidence="2 3">
    <name type="scientific">Streptomyces chryseus</name>
    <dbReference type="NCBI Taxonomy" id="68186"/>
    <lineage>
        <taxon>Bacteria</taxon>
        <taxon>Bacillati</taxon>
        <taxon>Actinomycetota</taxon>
        <taxon>Actinomycetes</taxon>
        <taxon>Kitasatosporales</taxon>
        <taxon>Streptomycetaceae</taxon>
        <taxon>Streptomyces</taxon>
    </lineage>
</organism>
<feature type="compositionally biased region" description="Low complexity" evidence="1">
    <location>
        <begin position="9"/>
        <end position="26"/>
    </location>
</feature>